<sequence length="67" mass="7623">MDLLDAPNTSIKSIKNVLKALFSLTLYPPIYLTLVELGAVQPLFVLMMKDEWRRVVEDMTMVIAQVV</sequence>
<evidence type="ECO:0000313" key="2">
    <source>
        <dbReference type="EMBL" id="URD72819.1"/>
    </source>
</evidence>
<gene>
    <name evidence="2" type="ORF">MUK42_37068</name>
</gene>
<feature type="transmembrane region" description="Helical" evidence="1">
    <location>
        <begin position="26"/>
        <end position="46"/>
    </location>
</feature>
<name>A0A9E7E969_9LILI</name>
<dbReference type="Proteomes" id="UP001055439">
    <property type="component" value="Chromosome 1"/>
</dbReference>
<keyword evidence="1" id="KW-1133">Transmembrane helix</keyword>
<dbReference type="EMBL" id="CP097502">
    <property type="protein sequence ID" value="URD72819.1"/>
    <property type="molecule type" value="Genomic_DNA"/>
</dbReference>
<protein>
    <submittedName>
        <fullName evidence="2">Uncharacterized protein</fullName>
    </submittedName>
</protein>
<proteinExistence type="predicted"/>
<evidence type="ECO:0000256" key="1">
    <source>
        <dbReference type="SAM" id="Phobius"/>
    </source>
</evidence>
<dbReference type="AlphaFoldDB" id="A0A9E7E969"/>
<keyword evidence="3" id="KW-1185">Reference proteome</keyword>
<reference evidence="2" key="1">
    <citation type="submission" date="2022-05" db="EMBL/GenBank/DDBJ databases">
        <title>The Musa troglodytarum L. genome provides insights into the mechanism of non-climacteric behaviour and enrichment of carotenoids.</title>
        <authorList>
            <person name="Wang J."/>
        </authorList>
    </citation>
    <scope>NUCLEOTIDE SEQUENCE</scope>
    <source>
        <tissue evidence="2">Leaf</tissue>
    </source>
</reference>
<dbReference type="OrthoDB" id="7537227at2759"/>
<keyword evidence="1" id="KW-0472">Membrane</keyword>
<keyword evidence="1" id="KW-0812">Transmembrane</keyword>
<organism evidence="2 3">
    <name type="scientific">Musa troglodytarum</name>
    <name type="common">fe'i banana</name>
    <dbReference type="NCBI Taxonomy" id="320322"/>
    <lineage>
        <taxon>Eukaryota</taxon>
        <taxon>Viridiplantae</taxon>
        <taxon>Streptophyta</taxon>
        <taxon>Embryophyta</taxon>
        <taxon>Tracheophyta</taxon>
        <taxon>Spermatophyta</taxon>
        <taxon>Magnoliopsida</taxon>
        <taxon>Liliopsida</taxon>
        <taxon>Zingiberales</taxon>
        <taxon>Musaceae</taxon>
        <taxon>Musa</taxon>
    </lineage>
</organism>
<evidence type="ECO:0000313" key="3">
    <source>
        <dbReference type="Proteomes" id="UP001055439"/>
    </source>
</evidence>
<accession>A0A9E7E969</accession>